<keyword evidence="6" id="KW-0479">Metal-binding</keyword>
<dbReference type="SUPFAM" id="SSF81301">
    <property type="entry name" value="Nucleotidyltransferase"/>
    <property type="match status" value="1"/>
</dbReference>
<evidence type="ECO:0000256" key="5">
    <source>
        <dbReference type="ARBA" id="ARBA00022679"/>
    </source>
</evidence>
<evidence type="ECO:0000259" key="10">
    <source>
        <dbReference type="Pfam" id="PF22600"/>
    </source>
</evidence>
<dbReference type="GO" id="GO:1990817">
    <property type="term" value="F:poly(A) RNA polymerase activity"/>
    <property type="evidence" value="ECO:0007669"/>
    <property type="project" value="UniProtKB-EC"/>
</dbReference>
<dbReference type="CDD" id="cd05402">
    <property type="entry name" value="NT_PAP_TUTase"/>
    <property type="match status" value="1"/>
</dbReference>
<dbReference type="EMBL" id="JAAAIN010003271">
    <property type="protein sequence ID" value="KAG0286621.1"/>
    <property type="molecule type" value="Genomic_DNA"/>
</dbReference>
<dbReference type="Gene3D" id="1.10.1410.10">
    <property type="match status" value="1"/>
</dbReference>
<comment type="cofactor">
    <cofactor evidence="1">
        <name>Mn(2+)</name>
        <dbReference type="ChEBI" id="CHEBI:29035"/>
    </cofactor>
</comment>
<sequence>MPDPIFHHNSNNNSSNNDNARRPSSDQNQSSSILTHPANPSANGLRTRNEQQQLTKPKSLTPRHLPTFDSPMMATPPLSPTRQPVPCDSTQEQPIQEKSQESRLAVDATAAVTGATATAAAPEGSSPAKTNKSGSSNNGSGSHGNGGGGGQGDRRRNQPTARLRADSAPPTTRTTWPTRASVTSTGPVVAVEPPRIPNQRSSAQPASAWSSLLTGVSPVRVNPRPVVRPPTRSNGSPSSNDQRRLQDVPIMLSPEREGRLTMEMYSLFETILPTEESHQRRTRLISKIEEIVDTEWPGQDIRVLPFGSTINDLGTNTSDVDICILTSWLGLQGVEMLAEVFRKHGMENVFCVPGARVPIVKLWDPELQLSCDMNINTQLGIMNSRMVKTYVAIDHRVRPFAMIIKHWARKRVLNDAANGGTISTYTWICMVINFLQMRSPPILPSLHDMPHELSPDNQVINGNNTSFFSDLAKLEGFGSANKESLGGLLYAFFRKFAIEFDYDHHVASVRHGCYLTKESKGWHLPGKHYRLLCIEEPFDTSRNLGNSCDMASSKGLKHEFKRALDILNHSGSLDQVCEQWIFPSSYYHNTNNGYRNSNGNGHFSDNNTASLGRRYAAGYRSRPHGRDAFERNGNSSNSNNNNNNGGGGSDGSNGSSENYKSNRTYKSSSSSSTLTNGNAEGRQDRNSYERRPRSSSASVATSSSVLTPRPVETSMENVEGHGVQAKTLEEEPTLESTKNEPAGQDNPTSQGHPTGSNRPRRSSVHSSGSTSGSGSHSPTTKQGDKAKAPGSPTSATNSPRRGKSSAVKGNSSEGSKGNSSNNSNSSNNHGGSGGNNSSHNRQKNGRSGNGSHRESGGHGSKAPRATVELCLADIAKTTPHLFIGNKSETTLPDPMGAAGASVGAGGDASDGSDAAKRKKAGKKSLLWSTNSNRGESGANHYHHHHHPHQGHRSSKTQDHHNHHNNNNNNQQQQTNHSTRTKAARVDEAGPLVDSANETLPRSP</sequence>
<dbReference type="Gene3D" id="3.30.460.10">
    <property type="entry name" value="Beta Polymerase, domain 2"/>
    <property type="match status" value="1"/>
</dbReference>
<dbReference type="Pfam" id="PF22600">
    <property type="entry name" value="MTPAP-like_central"/>
    <property type="match status" value="1"/>
</dbReference>
<keyword evidence="5" id="KW-0808">Transferase</keyword>
<dbReference type="Pfam" id="PF03828">
    <property type="entry name" value="PAP_assoc"/>
    <property type="match status" value="1"/>
</dbReference>
<feature type="compositionally biased region" description="Low complexity" evidence="8">
    <location>
        <begin position="764"/>
        <end position="780"/>
    </location>
</feature>
<feature type="region of interest" description="Disordered" evidence="8">
    <location>
        <begin position="885"/>
        <end position="1003"/>
    </location>
</feature>
<feature type="compositionally biased region" description="Basic residues" evidence="8">
    <location>
        <begin position="940"/>
        <end position="954"/>
    </location>
</feature>
<feature type="compositionally biased region" description="Polar residues" evidence="8">
    <location>
        <begin position="88"/>
        <end position="97"/>
    </location>
</feature>
<feature type="compositionally biased region" description="Polar residues" evidence="8">
    <location>
        <begin position="25"/>
        <end position="58"/>
    </location>
</feature>
<evidence type="ECO:0000313" key="11">
    <source>
        <dbReference type="EMBL" id="KAG0286621.1"/>
    </source>
</evidence>
<dbReference type="OrthoDB" id="2274644at2759"/>
<feature type="compositionally biased region" description="Low complexity" evidence="8">
    <location>
        <begin position="219"/>
        <end position="234"/>
    </location>
</feature>
<keyword evidence="12" id="KW-1185">Reference proteome</keyword>
<feature type="compositionally biased region" description="Basic and acidic residues" evidence="8">
    <location>
        <begin position="681"/>
        <end position="692"/>
    </location>
</feature>
<dbReference type="AlphaFoldDB" id="A0A9P6QN26"/>
<organism evidence="11 12">
    <name type="scientific">Linnemannia gamsii</name>
    <dbReference type="NCBI Taxonomy" id="64522"/>
    <lineage>
        <taxon>Eukaryota</taxon>
        <taxon>Fungi</taxon>
        <taxon>Fungi incertae sedis</taxon>
        <taxon>Mucoromycota</taxon>
        <taxon>Mortierellomycotina</taxon>
        <taxon>Mortierellomycetes</taxon>
        <taxon>Mortierellales</taxon>
        <taxon>Mortierellaceae</taxon>
        <taxon>Linnemannia</taxon>
    </lineage>
</organism>
<feature type="compositionally biased region" description="Low complexity" evidence="8">
    <location>
        <begin position="964"/>
        <end position="976"/>
    </location>
</feature>
<dbReference type="GO" id="GO:0031123">
    <property type="term" value="P:RNA 3'-end processing"/>
    <property type="evidence" value="ECO:0007669"/>
    <property type="project" value="TreeGrafter"/>
</dbReference>
<evidence type="ECO:0000256" key="6">
    <source>
        <dbReference type="ARBA" id="ARBA00022723"/>
    </source>
</evidence>
<feature type="region of interest" description="Disordered" evidence="8">
    <location>
        <begin position="1"/>
        <end position="206"/>
    </location>
</feature>
<dbReference type="SUPFAM" id="SSF81631">
    <property type="entry name" value="PAP/OAS1 substrate-binding domain"/>
    <property type="match status" value="1"/>
</dbReference>
<keyword evidence="7" id="KW-0460">Magnesium</keyword>
<dbReference type="GO" id="GO:0010605">
    <property type="term" value="P:negative regulation of macromolecule metabolic process"/>
    <property type="evidence" value="ECO:0007669"/>
    <property type="project" value="UniProtKB-ARBA"/>
</dbReference>
<feature type="compositionally biased region" description="Low complexity" evidence="8">
    <location>
        <begin position="9"/>
        <end position="18"/>
    </location>
</feature>
<feature type="compositionally biased region" description="Low complexity" evidence="8">
    <location>
        <begin position="694"/>
        <end position="705"/>
    </location>
</feature>
<dbReference type="Proteomes" id="UP000823405">
    <property type="component" value="Unassembled WGS sequence"/>
</dbReference>
<dbReference type="PANTHER" id="PTHR12271">
    <property type="entry name" value="POLY A POLYMERASE CID PAP -RELATED"/>
    <property type="match status" value="1"/>
</dbReference>
<proteinExistence type="inferred from homology"/>
<dbReference type="PANTHER" id="PTHR12271:SF113">
    <property type="entry name" value="POLY(A) RNA POLYMERASE CID11"/>
    <property type="match status" value="1"/>
</dbReference>
<dbReference type="EC" id="2.7.7.19" evidence="4"/>
<feature type="compositionally biased region" description="Gly residues" evidence="8">
    <location>
        <begin position="141"/>
        <end position="151"/>
    </location>
</feature>
<comment type="cofactor">
    <cofactor evidence="2">
        <name>Mg(2+)</name>
        <dbReference type="ChEBI" id="CHEBI:18420"/>
    </cofactor>
</comment>
<evidence type="ECO:0000256" key="1">
    <source>
        <dbReference type="ARBA" id="ARBA00001936"/>
    </source>
</evidence>
<feature type="compositionally biased region" description="Low complexity" evidence="8">
    <location>
        <begin position="105"/>
        <end position="121"/>
    </location>
</feature>
<feature type="region of interest" description="Disordered" evidence="8">
    <location>
        <begin position="621"/>
        <end position="864"/>
    </location>
</feature>
<dbReference type="InterPro" id="IPR002058">
    <property type="entry name" value="PAP_assoc"/>
</dbReference>
<feature type="compositionally biased region" description="Low complexity" evidence="8">
    <location>
        <begin position="808"/>
        <end position="839"/>
    </location>
</feature>
<comment type="caution">
    <text evidence="11">The sequence shown here is derived from an EMBL/GenBank/DDBJ whole genome shotgun (WGS) entry which is preliminary data.</text>
</comment>
<evidence type="ECO:0000256" key="2">
    <source>
        <dbReference type="ARBA" id="ARBA00001946"/>
    </source>
</evidence>
<comment type="similarity">
    <text evidence="3">Belongs to the DNA polymerase type-B-like family.</text>
</comment>
<feature type="compositionally biased region" description="Low complexity" evidence="8">
    <location>
        <begin position="169"/>
        <end position="179"/>
    </location>
</feature>
<evidence type="ECO:0000256" key="4">
    <source>
        <dbReference type="ARBA" id="ARBA00012388"/>
    </source>
</evidence>
<evidence type="ECO:0000256" key="8">
    <source>
        <dbReference type="SAM" id="MobiDB-lite"/>
    </source>
</evidence>
<feature type="domain" description="Poly(A) RNA polymerase mitochondrial-like central palm" evidence="10">
    <location>
        <begin position="260"/>
        <end position="391"/>
    </location>
</feature>
<evidence type="ECO:0000256" key="7">
    <source>
        <dbReference type="ARBA" id="ARBA00022842"/>
    </source>
</evidence>
<accession>A0A9P6QN26</accession>
<dbReference type="InterPro" id="IPR054708">
    <property type="entry name" value="MTPAP-like_central"/>
</dbReference>
<evidence type="ECO:0000256" key="3">
    <source>
        <dbReference type="ARBA" id="ARBA00008593"/>
    </source>
</evidence>
<feature type="compositionally biased region" description="Polar residues" evidence="8">
    <location>
        <begin position="657"/>
        <end position="666"/>
    </location>
</feature>
<evidence type="ECO:0000313" key="12">
    <source>
        <dbReference type="Proteomes" id="UP000823405"/>
    </source>
</evidence>
<feature type="region of interest" description="Disordered" evidence="8">
    <location>
        <begin position="219"/>
        <end position="245"/>
    </location>
</feature>
<name>A0A9P6QN26_9FUNG</name>
<gene>
    <name evidence="11" type="ORF">BGZ97_007359</name>
</gene>
<protein>
    <recommendedName>
        <fullName evidence="4">polynucleotide adenylyltransferase</fullName>
        <ecNumber evidence="4">2.7.7.19</ecNumber>
    </recommendedName>
</protein>
<evidence type="ECO:0000259" key="9">
    <source>
        <dbReference type="Pfam" id="PF03828"/>
    </source>
</evidence>
<dbReference type="GO" id="GO:0046872">
    <property type="term" value="F:metal ion binding"/>
    <property type="evidence" value="ECO:0007669"/>
    <property type="project" value="UniProtKB-KW"/>
</dbReference>
<reference evidence="11" key="1">
    <citation type="journal article" date="2020" name="Fungal Divers.">
        <title>Resolving the Mortierellaceae phylogeny through synthesis of multi-gene phylogenetics and phylogenomics.</title>
        <authorList>
            <person name="Vandepol N."/>
            <person name="Liber J."/>
            <person name="Desiro A."/>
            <person name="Na H."/>
            <person name="Kennedy M."/>
            <person name="Barry K."/>
            <person name="Grigoriev I.V."/>
            <person name="Miller A.N."/>
            <person name="O'Donnell K."/>
            <person name="Stajich J.E."/>
            <person name="Bonito G."/>
        </authorList>
    </citation>
    <scope>NUCLEOTIDE SEQUENCE</scope>
    <source>
        <strain evidence="11">NVP60</strain>
    </source>
</reference>
<feature type="compositionally biased region" description="Polar residues" evidence="8">
    <location>
        <begin position="745"/>
        <end position="757"/>
    </location>
</feature>
<feature type="compositionally biased region" description="Low complexity" evidence="8">
    <location>
        <begin position="632"/>
        <end position="643"/>
    </location>
</feature>
<dbReference type="InterPro" id="IPR043519">
    <property type="entry name" value="NT_sf"/>
</dbReference>
<feature type="domain" description="PAP-associated" evidence="9">
    <location>
        <begin position="484"/>
        <end position="541"/>
    </location>
</feature>